<dbReference type="PIRSF" id="PIRSF019083">
    <property type="entry name" value="UCP019083_VanZ"/>
    <property type="match status" value="1"/>
</dbReference>
<evidence type="ECO:0000256" key="1">
    <source>
        <dbReference type="SAM" id="Phobius"/>
    </source>
</evidence>
<feature type="transmembrane region" description="Helical" evidence="1">
    <location>
        <begin position="86"/>
        <end position="106"/>
    </location>
</feature>
<proteinExistence type="predicted"/>
<protein>
    <submittedName>
        <fullName evidence="3">VanZ family protein</fullName>
    </submittedName>
</protein>
<dbReference type="RefSeq" id="WP_369705856.1">
    <property type="nucleotide sequence ID" value="NZ_JBGEWD010000033.1"/>
</dbReference>
<feature type="domain" description="VanZ-like" evidence="2">
    <location>
        <begin position="6"/>
        <end position="134"/>
    </location>
</feature>
<feature type="transmembrane region" description="Helical" evidence="1">
    <location>
        <begin position="33"/>
        <end position="49"/>
    </location>
</feature>
<dbReference type="InterPro" id="IPR006976">
    <property type="entry name" value="VanZ-like"/>
</dbReference>
<dbReference type="PANTHER" id="PTHR28008:SF1">
    <property type="entry name" value="DOMAIN PROTEIN, PUTATIVE (AFU_ORTHOLOGUE AFUA_3G10980)-RELATED"/>
    <property type="match status" value="1"/>
</dbReference>
<sequence length="144" mass="16599">MKKFKWVLVVLWMVGIFAFSSQKAIVSNRKSEFVIYVFQVLGLNLNNVFGNLANFIVRKVSHFLEYFILAILLFNAVKENLKFKKLAVFLITVVFLYSCSDEIHQLFVPGRTGRIRDVIIDTMGGIIGFLVCYCIHKKKANKEL</sequence>
<dbReference type="PANTHER" id="PTHR28008">
    <property type="entry name" value="DOMAIN PROTEIN, PUTATIVE (AFU_ORTHOLOGUE AFUA_3G10980)-RELATED"/>
    <property type="match status" value="1"/>
</dbReference>
<keyword evidence="1" id="KW-0812">Transmembrane</keyword>
<dbReference type="InterPro" id="IPR016747">
    <property type="entry name" value="Phosphotransbutyrylase"/>
</dbReference>
<dbReference type="NCBIfam" id="NF037970">
    <property type="entry name" value="vanZ_1"/>
    <property type="match status" value="1"/>
</dbReference>
<accession>A0ABV4BV97</accession>
<reference evidence="3 4" key="1">
    <citation type="submission" date="2024-08" db="EMBL/GenBank/DDBJ databases">
        <title>Clostridium lapicellarii sp. nov., and Clostridium renhuaiense sp. nov., two species isolated from the mud in a fermentation cellar used for producing sauce-flavour Chinese liquors.</title>
        <authorList>
            <person name="Yang F."/>
            <person name="Wang H."/>
            <person name="Chen L.Q."/>
            <person name="Zhou N."/>
            <person name="Lu J.J."/>
            <person name="Pu X.X."/>
            <person name="Wan B."/>
            <person name="Wang L."/>
            <person name="Liu S.J."/>
        </authorList>
    </citation>
    <scope>NUCLEOTIDE SEQUENCE [LARGE SCALE GENOMIC DNA]</scope>
    <source>
        <strain evidence="3 4">MT-5</strain>
    </source>
</reference>
<gene>
    <name evidence="3" type="ORF">AB8U03_17565</name>
</gene>
<organism evidence="3 4">
    <name type="scientific">Clostridium moutaii</name>
    <dbReference type="NCBI Taxonomy" id="3240932"/>
    <lineage>
        <taxon>Bacteria</taxon>
        <taxon>Bacillati</taxon>
        <taxon>Bacillota</taxon>
        <taxon>Clostridia</taxon>
        <taxon>Eubacteriales</taxon>
        <taxon>Clostridiaceae</taxon>
        <taxon>Clostridium</taxon>
    </lineage>
</organism>
<evidence type="ECO:0000259" key="2">
    <source>
        <dbReference type="Pfam" id="PF04892"/>
    </source>
</evidence>
<evidence type="ECO:0000313" key="4">
    <source>
        <dbReference type="Proteomes" id="UP001564657"/>
    </source>
</evidence>
<name>A0ABV4BV97_9CLOT</name>
<keyword evidence="1" id="KW-1133">Transmembrane helix</keyword>
<feature type="transmembrane region" description="Helical" evidence="1">
    <location>
        <begin position="118"/>
        <end position="136"/>
    </location>
</feature>
<evidence type="ECO:0000313" key="3">
    <source>
        <dbReference type="EMBL" id="MEY8001962.1"/>
    </source>
</evidence>
<keyword evidence="1" id="KW-0472">Membrane</keyword>
<comment type="caution">
    <text evidence="3">The sequence shown here is derived from an EMBL/GenBank/DDBJ whole genome shotgun (WGS) entry which is preliminary data.</text>
</comment>
<dbReference type="EMBL" id="JBGEWD010000033">
    <property type="protein sequence ID" value="MEY8001962.1"/>
    <property type="molecule type" value="Genomic_DNA"/>
</dbReference>
<dbReference type="Pfam" id="PF04892">
    <property type="entry name" value="VanZ"/>
    <property type="match status" value="1"/>
</dbReference>
<dbReference type="Proteomes" id="UP001564657">
    <property type="component" value="Unassembled WGS sequence"/>
</dbReference>
<feature type="transmembrane region" description="Helical" evidence="1">
    <location>
        <begin position="6"/>
        <end position="26"/>
    </location>
</feature>
<keyword evidence="4" id="KW-1185">Reference proteome</keyword>